<dbReference type="PROSITE" id="PS51918">
    <property type="entry name" value="RADICAL_SAM"/>
    <property type="match status" value="1"/>
</dbReference>
<keyword evidence="6" id="KW-0411">Iron-sulfur</keyword>
<comment type="caution">
    <text evidence="8">The sequence shown here is derived from an EMBL/GenBank/DDBJ whole genome shotgun (WGS) entry which is preliminary data.</text>
</comment>
<feature type="domain" description="Radical SAM core" evidence="7">
    <location>
        <begin position="85"/>
        <end position="316"/>
    </location>
</feature>
<dbReference type="SUPFAM" id="SSF102114">
    <property type="entry name" value="Radical SAM enzymes"/>
    <property type="match status" value="1"/>
</dbReference>
<dbReference type="PANTHER" id="PTHR43787">
    <property type="entry name" value="FEMO COFACTOR BIOSYNTHESIS PROTEIN NIFB-RELATED"/>
    <property type="match status" value="1"/>
</dbReference>
<gene>
    <name evidence="8" type="ORF">ACFOW7_21370</name>
</gene>
<keyword evidence="5" id="KW-0408">Iron</keyword>
<dbReference type="Gene3D" id="3.20.20.70">
    <property type="entry name" value="Aldolase class I"/>
    <property type="match status" value="1"/>
</dbReference>
<evidence type="ECO:0000313" key="9">
    <source>
        <dbReference type="Proteomes" id="UP001595791"/>
    </source>
</evidence>
<evidence type="ECO:0000256" key="3">
    <source>
        <dbReference type="ARBA" id="ARBA00022691"/>
    </source>
</evidence>
<dbReference type="InterPro" id="IPR007197">
    <property type="entry name" value="rSAM"/>
</dbReference>
<dbReference type="RefSeq" id="WP_378168525.1">
    <property type="nucleotide sequence ID" value="NZ_JBHSBU010000002.1"/>
</dbReference>
<dbReference type="SFLD" id="SFLDS00029">
    <property type="entry name" value="Radical_SAM"/>
    <property type="match status" value="1"/>
</dbReference>
<sequence length="447" mass="49625">MKLSRYLVASDLLSVARTGFEGRVIFPTRTGRLTTMPETVWQMLQAGQWQALDPTLCQRLQDARVLVAEDEDEFSSVVQENIAAVAGHDVLYQVVQPSAWCQLDCSYCGQEHSRKKLSETHQRDLLDRIRERLASGRYRQLKIGWFGAEPLAGLSVMRSLGERAQLLAREFGCDYSARIVTNGMALTPEVARELSERHQVREAEVTLDGLADQHDRLRFTKTGQGSFAKIFANLQAVCAATELGIVVRCNVDRHNAAQVEALIEAIAGAGLAGRVRFYTSPVYAWGNDADQTALGPEEFAQLELEWLALQLRLGFEVGLVPPRRPIVCLSVQRQGEVTDAYGSTFNCTEVPYVPAYGTPNQYQMAVPVHTIHFQRRPSEAPALKLRDFNQQLLAGEHQQCAACRMLPVCGGHCPKSWHEGHAPCPSAKRNMPDRLNLLFAAALAVEA</sequence>
<evidence type="ECO:0000256" key="6">
    <source>
        <dbReference type="ARBA" id="ARBA00023014"/>
    </source>
</evidence>
<dbReference type="Pfam" id="PF04055">
    <property type="entry name" value="Radical_SAM"/>
    <property type="match status" value="1"/>
</dbReference>
<dbReference type="InterPro" id="IPR058240">
    <property type="entry name" value="rSAM_sf"/>
</dbReference>
<proteinExistence type="predicted"/>
<evidence type="ECO:0000313" key="8">
    <source>
        <dbReference type="EMBL" id="MFC4161893.1"/>
    </source>
</evidence>
<organism evidence="8 9">
    <name type="scientific">Chitinimonas lacunae</name>
    <dbReference type="NCBI Taxonomy" id="1963018"/>
    <lineage>
        <taxon>Bacteria</taxon>
        <taxon>Pseudomonadati</taxon>
        <taxon>Pseudomonadota</taxon>
        <taxon>Betaproteobacteria</taxon>
        <taxon>Neisseriales</taxon>
        <taxon>Chitinibacteraceae</taxon>
        <taxon>Chitinimonas</taxon>
    </lineage>
</organism>
<evidence type="ECO:0000256" key="2">
    <source>
        <dbReference type="ARBA" id="ARBA00022485"/>
    </source>
</evidence>
<name>A0ABV8MUI5_9NEIS</name>
<dbReference type="Proteomes" id="UP001595791">
    <property type="component" value="Unassembled WGS sequence"/>
</dbReference>
<comment type="cofactor">
    <cofactor evidence="1">
        <name>[4Fe-4S] cluster</name>
        <dbReference type="ChEBI" id="CHEBI:49883"/>
    </cofactor>
</comment>
<dbReference type="PANTHER" id="PTHR43787:SF3">
    <property type="entry name" value="ARYLSULFATASE REGULATORY PROTEIN"/>
    <property type="match status" value="1"/>
</dbReference>
<keyword evidence="3" id="KW-0949">S-adenosyl-L-methionine</keyword>
<dbReference type="CDD" id="cd01335">
    <property type="entry name" value="Radical_SAM"/>
    <property type="match status" value="1"/>
</dbReference>
<dbReference type="SFLD" id="SFLDG01067">
    <property type="entry name" value="SPASM/twitch_domain_containing"/>
    <property type="match status" value="1"/>
</dbReference>
<accession>A0ABV8MUI5</accession>
<dbReference type="InterPro" id="IPR013785">
    <property type="entry name" value="Aldolase_TIM"/>
</dbReference>
<keyword evidence="4" id="KW-0479">Metal-binding</keyword>
<evidence type="ECO:0000256" key="4">
    <source>
        <dbReference type="ARBA" id="ARBA00022723"/>
    </source>
</evidence>
<keyword evidence="9" id="KW-1185">Reference proteome</keyword>
<dbReference type="EMBL" id="JBHSBU010000002">
    <property type="protein sequence ID" value="MFC4161893.1"/>
    <property type="molecule type" value="Genomic_DNA"/>
</dbReference>
<evidence type="ECO:0000256" key="1">
    <source>
        <dbReference type="ARBA" id="ARBA00001966"/>
    </source>
</evidence>
<protein>
    <submittedName>
        <fullName evidence="8">Radical SAM protein</fullName>
    </submittedName>
</protein>
<reference evidence="9" key="1">
    <citation type="journal article" date="2019" name="Int. J. Syst. Evol. Microbiol.">
        <title>The Global Catalogue of Microorganisms (GCM) 10K type strain sequencing project: providing services to taxonomists for standard genome sequencing and annotation.</title>
        <authorList>
            <consortium name="The Broad Institute Genomics Platform"/>
            <consortium name="The Broad Institute Genome Sequencing Center for Infectious Disease"/>
            <person name="Wu L."/>
            <person name="Ma J."/>
        </authorList>
    </citation>
    <scope>NUCLEOTIDE SEQUENCE [LARGE SCALE GENOMIC DNA]</scope>
    <source>
        <strain evidence="9">LMG 29894</strain>
    </source>
</reference>
<evidence type="ECO:0000256" key="5">
    <source>
        <dbReference type="ARBA" id="ARBA00023004"/>
    </source>
</evidence>
<keyword evidence="2" id="KW-0004">4Fe-4S</keyword>
<evidence type="ECO:0000259" key="7">
    <source>
        <dbReference type="PROSITE" id="PS51918"/>
    </source>
</evidence>